<keyword evidence="10" id="KW-1185">Reference proteome</keyword>
<dbReference type="InterPro" id="IPR036942">
    <property type="entry name" value="Beta-barrel_TonB_sf"/>
</dbReference>
<dbReference type="GO" id="GO:0044718">
    <property type="term" value="P:siderophore transmembrane transport"/>
    <property type="evidence" value="ECO:0007669"/>
    <property type="project" value="TreeGrafter"/>
</dbReference>
<sequence length="696" mass="78444">MKTQLVLTPIALLLASLFANSPLCQEVTDTASDTSKIDRIEISYKRSSVMSEITENAEKLIAMPGTNGDPLQAAFALPGVVAAGGAMGSPAVRGSSPEDNLFEIDFMPAGYIFHDFGQSIFNRHLVQDFQLYSAGYGSSYSGASGAVFDVTLRNPKHQAIQTTIDLSLFNSGIFIEGQVSENSAFYFSARKSMLPLFFDEGEELEDEDGELSGISINDPPDDNDYQGKWVWDINSRNVLSMSLTGARDSAAINLNERADISLKIPEYQGDAEFKQKFNSQSIVWDHYGKNLQIKSGIAYLHDNERLELGKSPGNPDGLFVDSDKKQISYKSRLNYQLNQAHHVIVDGAYYDVTEQYAYDMFLQLCTEIDPDCESELGERFTDVSSIDTSNQFVGITDVWTLSQSWQTELGLQWQHNNYSKESFVLPRFALKYFITDNSTISAKYGKYNRLQDIEYILPTIGNPALLSQTATHSTLGFEQHLANEWSWSIETYYKDMQDLPLALSDEQSDANLQYSNDVAGKAYGVDLLINKNRTESWYGWLSLSYAKSERTNLRDNTTINYYADTPLVLNMVLNYQLNNTWNLGFNFTARSGQPYTPIIGVKENPRADGYFLPVYGQPYSKRFDLAHRLDVRAERKSTLWGLDATWVFEIMNVYGQDNVSYIDLDYQNIHSTNDLLVKEETDDFTLRPSVGLSITF</sequence>
<feature type="signal peptide" evidence="8">
    <location>
        <begin position="1"/>
        <end position="21"/>
    </location>
</feature>
<name>A0A148KM92_9ALTE</name>
<evidence type="ECO:0000256" key="8">
    <source>
        <dbReference type="SAM" id="SignalP"/>
    </source>
</evidence>
<evidence type="ECO:0000313" key="9">
    <source>
        <dbReference type="EMBL" id="KXI27444.1"/>
    </source>
</evidence>
<keyword evidence="6" id="KW-0472">Membrane</keyword>
<dbReference type="InterPro" id="IPR039426">
    <property type="entry name" value="TonB-dep_rcpt-like"/>
</dbReference>
<keyword evidence="5 8" id="KW-0732">Signal</keyword>
<dbReference type="GO" id="GO:0009279">
    <property type="term" value="C:cell outer membrane"/>
    <property type="evidence" value="ECO:0007669"/>
    <property type="project" value="UniProtKB-SubCell"/>
</dbReference>
<dbReference type="Proteomes" id="UP000070299">
    <property type="component" value="Unassembled WGS sequence"/>
</dbReference>
<reference evidence="10" key="1">
    <citation type="submission" date="2016-02" db="EMBL/GenBank/DDBJ databases">
        <authorList>
            <person name="Schultz-Johansen M."/>
            <person name="Glaring M.A."/>
            <person name="Bech P.K."/>
            <person name="Stougaard P."/>
        </authorList>
    </citation>
    <scope>NUCLEOTIDE SEQUENCE [LARGE SCALE GENOMIC DNA]</scope>
    <source>
        <strain evidence="10">S66</strain>
    </source>
</reference>
<feature type="chain" id="PRO_5007550204" evidence="8">
    <location>
        <begin position="22"/>
        <end position="696"/>
    </location>
</feature>
<dbReference type="GO" id="GO:0015344">
    <property type="term" value="F:siderophore uptake transmembrane transporter activity"/>
    <property type="evidence" value="ECO:0007669"/>
    <property type="project" value="TreeGrafter"/>
</dbReference>
<dbReference type="Gene3D" id="2.40.170.20">
    <property type="entry name" value="TonB-dependent receptor, beta-barrel domain"/>
    <property type="match status" value="1"/>
</dbReference>
<accession>A0A148KM92</accession>
<dbReference type="STRING" id="1799789.AX660_22275"/>
<comment type="subcellular location">
    <subcellularLocation>
        <location evidence="1">Cell outer membrane</location>
        <topology evidence="1">Multi-pass membrane protein</topology>
    </subcellularLocation>
</comment>
<gene>
    <name evidence="9" type="ORF">AX660_22275</name>
</gene>
<proteinExistence type="predicted"/>
<dbReference type="SUPFAM" id="SSF56935">
    <property type="entry name" value="Porins"/>
    <property type="match status" value="1"/>
</dbReference>
<evidence type="ECO:0000313" key="10">
    <source>
        <dbReference type="Proteomes" id="UP000070299"/>
    </source>
</evidence>
<evidence type="ECO:0000256" key="7">
    <source>
        <dbReference type="ARBA" id="ARBA00023237"/>
    </source>
</evidence>
<organism evidence="9 10">
    <name type="scientific">Paraglaciecola hydrolytica</name>
    <dbReference type="NCBI Taxonomy" id="1799789"/>
    <lineage>
        <taxon>Bacteria</taxon>
        <taxon>Pseudomonadati</taxon>
        <taxon>Pseudomonadota</taxon>
        <taxon>Gammaproteobacteria</taxon>
        <taxon>Alteromonadales</taxon>
        <taxon>Alteromonadaceae</taxon>
        <taxon>Paraglaciecola</taxon>
    </lineage>
</organism>
<evidence type="ECO:0000256" key="6">
    <source>
        <dbReference type="ARBA" id="ARBA00023136"/>
    </source>
</evidence>
<keyword evidence="3" id="KW-1134">Transmembrane beta strand</keyword>
<evidence type="ECO:0000256" key="5">
    <source>
        <dbReference type="ARBA" id="ARBA00022729"/>
    </source>
</evidence>
<evidence type="ECO:0000256" key="4">
    <source>
        <dbReference type="ARBA" id="ARBA00022692"/>
    </source>
</evidence>
<evidence type="ECO:0000256" key="3">
    <source>
        <dbReference type="ARBA" id="ARBA00022452"/>
    </source>
</evidence>
<keyword evidence="7" id="KW-0998">Cell outer membrane</keyword>
<dbReference type="PANTHER" id="PTHR30069:SF29">
    <property type="entry name" value="HEMOGLOBIN AND HEMOGLOBIN-HAPTOGLOBIN-BINDING PROTEIN 1-RELATED"/>
    <property type="match status" value="1"/>
</dbReference>
<dbReference type="RefSeq" id="WP_068380935.1">
    <property type="nucleotide sequence ID" value="NZ_LSNE01000011.1"/>
</dbReference>
<dbReference type="PANTHER" id="PTHR30069">
    <property type="entry name" value="TONB-DEPENDENT OUTER MEMBRANE RECEPTOR"/>
    <property type="match status" value="1"/>
</dbReference>
<evidence type="ECO:0000256" key="1">
    <source>
        <dbReference type="ARBA" id="ARBA00004571"/>
    </source>
</evidence>
<keyword evidence="2" id="KW-0813">Transport</keyword>
<protein>
    <submittedName>
        <fullName evidence="9">TonB-dependent receptor</fullName>
    </submittedName>
</protein>
<keyword evidence="4" id="KW-0812">Transmembrane</keyword>
<evidence type="ECO:0000256" key="2">
    <source>
        <dbReference type="ARBA" id="ARBA00022448"/>
    </source>
</evidence>
<keyword evidence="9" id="KW-0675">Receptor</keyword>
<dbReference type="OrthoDB" id="9145970at2"/>
<dbReference type="AlphaFoldDB" id="A0A148KM92"/>
<dbReference type="EMBL" id="LSNE01000011">
    <property type="protein sequence ID" value="KXI27444.1"/>
    <property type="molecule type" value="Genomic_DNA"/>
</dbReference>
<comment type="caution">
    <text evidence="9">The sequence shown here is derived from an EMBL/GenBank/DDBJ whole genome shotgun (WGS) entry which is preliminary data.</text>
</comment>